<dbReference type="Proteomes" id="UP000663852">
    <property type="component" value="Unassembled WGS sequence"/>
</dbReference>
<organism evidence="1 2">
    <name type="scientific">Adineta ricciae</name>
    <name type="common">Rotifer</name>
    <dbReference type="NCBI Taxonomy" id="249248"/>
    <lineage>
        <taxon>Eukaryota</taxon>
        <taxon>Metazoa</taxon>
        <taxon>Spiralia</taxon>
        <taxon>Gnathifera</taxon>
        <taxon>Rotifera</taxon>
        <taxon>Eurotatoria</taxon>
        <taxon>Bdelloidea</taxon>
        <taxon>Adinetida</taxon>
        <taxon>Adinetidae</taxon>
        <taxon>Adineta</taxon>
    </lineage>
</organism>
<evidence type="ECO:0000313" key="1">
    <source>
        <dbReference type="EMBL" id="CAF1563469.1"/>
    </source>
</evidence>
<proteinExistence type="predicted"/>
<dbReference type="InterPro" id="IPR001611">
    <property type="entry name" value="Leu-rich_rpt"/>
</dbReference>
<protein>
    <submittedName>
        <fullName evidence="1">Uncharacterized protein</fullName>
    </submittedName>
</protein>
<dbReference type="EMBL" id="CAJNOJ010003245">
    <property type="protein sequence ID" value="CAF1563469.1"/>
    <property type="molecule type" value="Genomic_DNA"/>
</dbReference>
<gene>
    <name evidence="1" type="ORF">EDS130_LOCUS46703</name>
</gene>
<comment type="caution">
    <text evidence="1">The sequence shown here is derived from an EMBL/GenBank/DDBJ whole genome shotgun (WGS) entry which is preliminary data.</text>
</comment>
<sequence length="52" mass="5739">MANALKYNNTLKKLKLGSNEIGLEGMKCLEDALLVNRVSFISFPSANFDCES</sequence>
<accession>A0A815XYR7</accession>
<dbReference type="Gene3D" id="3.80.10.10">
    <property type="entry name" value="Ribonuclease Inhibitor"/>
    <property type="match status" value="1"/>
</dbReference>
<feature type="non-terminal residue" evidence="1">
    <location>
        <position position="1"/>
    </location>
</feature>
<dbReference type="AlphaFoldDB" id="A0A815XYR7"/>
<evidence type="ECO:0000313" key="2">
    <source>
        <dbReference type="Proteomes" id="UP000663852"/>
    </source>
</evidence>
<dbReference type="InterPro" id="IPR032675">
    <property type="entry name" value="LRR_dom_sf"/>
</dbReference>
<reference evidence="1" key="1">
    <citation type="submission" date="2021-02" db="EMBL/GenBank/DDBJ databases">
        <authorList>
            <person name="Nowell W R."/>
        </authorList>
    </citation>
    <scope>NUCLEOTIDE SEQUENCE</scope>
</reference>
<dbReference type="SUPFAM" id="SSF52047">
    <property type="entry name" value="RNI-like"/>
    <property type="match status" value="1"/>
</dbReference>
<dbReference type="Pfam" id="PF13516">
    <property type="entry name" value="LRR_6"/>
    <property type="match status" value="1"/>
</dbReference>
<name>A0A815XYR7_ADIRI</name>